<evidence type="ECO:0000313" key="1">
    <source>
        <dbReference type="EMBL" id="CAB3233872.1"/>
    </source>
</evidence>
<organism evidence="1">
    <name type="scientific">Phallusia mammillata</name>
    <dbReference type="NCBI Taxonomy" id="59560"/>
    <lineage>
        <taxon>Eukaryota</taxon>
        <taxon>Metazoa</taxon>
        <taxon>Chordata</taxon>
        <taxon>Tunicata</taxon>
        <taxon>Ascidiacea</taxon>
        <taxon>Phlebobranchia</taxon>
        <taxon>Ascidiidae</taxon>
        <taxon>Phallusia</taxon>
    </lineage>
</organism>
<dbReference type="Gene3D" id="2.60.40.10">
    <property type="entry name" value="Immunoglobulins"/>
    <property type="match status" value="1"/>
</dbReference>
<protein>
    <submittedName>
        <fullName evidence="1">Class I cytokine receptor like factor 3</fullName>
    </submittedName>
</protein>
<keyword evidence="1" id="KW-0675">Receptor</keyword>
<gene>
    <name evidence="1" type="primary">Crlf3</name>
</gene>
<accession>A0A6F9DAT0</accession>
<sequence length="473" mass="52977">MEQNVQDAIETVDSAREHKCELEGRQNQLNAAISQVETTAEITRKEIQQYFAELQQKVTQEIQTRVKVLLEEVNQIEQNSIDPLRDCNVVIKESIDEASAVVTAGDNLLNQDIDSEACEKQLKKFVSMADSLPLDSLPEVPTVTEVPSISVIFDEGFVQTIQKAIRLEGTISKQSPVQIIDMQPRPGGIIVKWNDIDDDVISELKETGHKLLYKVQCCLGRVSKTSIKGKRDMNTFREEYIGPETVCTVRNLSPNTVYTFRVCRCIFQESNGQVEAKQWSPWSIYQEKMTTMSGFRWATLKDSDSFAITEKFKTASKKNGFGKVLYSDVSDNLIGFPVTLKIEAEGKTRNKTDCIALCTKRDPDATGLHTKEGTLCLMADGHVYVNGTLGSTKFSSFSRGIFVTFKLEKVDEGENQSVKSKMTKPTTFRVSVVVGEREAVFDWHPFKSLTPCSSHNLAVALMFSASGWKISFI</sequence>
<reference evidence="1" key="1">
    <citation type="submission" date="2020-04" db="EMBL/GenBank/DDBJ databases">
        <authorList>
            <person name="Neveu A P."/>
        </authorList>
    </citation>
    <scope>NUCLEOTIDE SEQUENCE</scope>
    <source>
        <tissue evidence="1">Whole embryo</tissue>
    </source>
</reference>
<dbReference type="InterPro" id="IPR013783">
    <property type="entry name" value="Ig-like_fold"/>
</dbReference>
<dbReference type="EMBL" id="LR784181">
    <property type="protein sequence ID" value="CAB3233872.1"/>
    <property type="molecule type" value="mRNA"/>
</dbReference>
<name>A0A6F9DAT0_9ASCI</name>
<dbReference type="InterPro" id="IPR003961">
    <property type="entry name" value="FN3_dom"/>
</dbReference>
<dbReference type="AlphaFoldDB" id="A0A6F9DAT0"/>
<proteinExistence type="evidence at transcript level"/>
<dbReference type="SUPFAM" id="SSF49265">
    <property type="entry name" value="Fibronectin type III"/>
    <property type="match status" value="1"/>
</dbReference>
<dbReference type="InterPro" id="IPR036116">
    <property type="entry name" value="FN3_sf"/>
</dbReference>
<dbReference type="CDD" id="cd00063">
    <property type="entry name" value="FN3"/>
    <property type="match status" value="1"/>
</dbReference>